<gene>
    <name evidence="3" type="ORF">BBRV_LOCUS52198</name>
</gene>
<reference evidence="3" key="1">
    <citation type="submission" date="2020-07" db="EMBL/GenBank/DDBJ databases">
        <authorList>
            <person name="Ferguson B K."/>
        </authorList>
    </citation>
    <scope>NUCLEOTIDE SEQUENCE</scope>
    <source>
        <strain evidence="3">L06</strain>
    </source>
</reference>
<keyword evidence="1" id="KW-0862">Zinc</keyword>
<protein>
    <recommendedName>
        <fullName evidence="2">CCHC-type domain-containing protein</fullName>
    </recommendedName>
</protein>
<evidence type="ECO:0000256" key="1">
    <source>
        <dbReference type="PROSITE-ProRule" id="PRU00047"/>
    </source>
</evidence>
<sequence length="210" mass="23005">MGEVVEGVRKTEDGNVLLILKKNAADEVAEYSSAIGDALADEDAVTSGRAQQVLLEITKLDRTVWKGEIFGALQTSLGEEDKIEPEALMSISQCHYALANVKPPLRIGGVLLKKKTIRVGWSNGWVREALKPLKCFKCWDYGHIESKCTSELDGAELCMKCCKEGHKAADCSAQQLHCILCQANGKTETQHMQGTKNCPVFLKAQRALAQ</sequence>
<dbReference type="PROSITE" id="PS50158">
    <property type="entry name" value="ZF_CCHC"/>
    <property type="match status" value="1"/>
</dbReference>
<name>A0A6V7JLS3_9HYME</name>
<dbReference type="EMBL" id="CADCXW020000016">
    <property type="protein sequence ID" value="CAD1551229.1"/>
    <property type="molecule type" value="Genomic_DNA"/>
</dbReference>
<dbReference type="AlphaFoldDB" id="A0A6V7JLS3"/>
<evidence type="ECO:0000313" key="3">
    <source>
        <dbReference type="EMBL" id="CAD1551229.1"/>
    </source>
</evidence>
<accession>A0A6V7JLS3</accession>
<dbReference type="SUPFAM" id="SSF57756">
    <property type="entry name" value="Retrovirus zinc finger-like domains"/>
    <property type="match status" value="1"/>
</dbReference>
<proteinExistence type="predicted"/>
<keyword evidence="1" id="KW-0479">Metal-binding</keyword>
<dbReference type="Gene3D" id="4.10.60.10">
    <property type="entry name" value="Zinc finger, CCHC-type"/>
    <property type="match status" value="1"/>
</dbReference>
<organism evidence="3">
    <name type="scientific">Bracon brevicornis</name>
    <dbReference type="NCBI Taxonomy" id="1563983"/>
    <lineage>
        <taxon>Eukaryota</taxon>
        <taxon>Metazoa</taxon>
        <taxon>Ecdysozoa</taxon>
        <taxon>Arthropoda</taxon>
        <taxon>Hexapoda</taxon>
        <taxon>Insecta</taxon>
        <taxon>Pterygota</taxon>
        <taxon>Neoptera</taxon>
        <taxon>Endopterygota</taxon>
        <taxon>Hymenoptera</taxon>
        <taxon>Apocrita</taxon>
        <taxon>Ichneumonoidea</taxon>
        <taxon>Braconidae</taxon>
        <taxon>Braconinae</taxon>
        <taxon>Bracon</taxon>
    </lineage>
</organism>
<dbReference type="SMART" id="SM00343">
    <property type="entry name" value="ZnF_C2HC"/>
    <property type="match status" value="2"/>
</dbReference>
<evidence type="ECO:0000259" key="2">
    <source>
        <dbReference type="PROSITE" id="PS50158"/>
    </source>
</evidence>
<dbReference type="InterPro" id="IPR036875">
    <property type="entry name" value="Znf_CCHC_sf"/>
</dbReference>
<dbReference type="InterPro" id="IPR001878">
    <property type="entry name" value="Znf_CCHC"/>
</dbReference>
<keyword evidence="1" id="KW-0863">Zinc-finger</keyword>
<dbReference type="GO" id="GO:0008270">
    <property type="term" value="F:zinc ion binding"/>
    <property type="evidence" value="ECO:0007669"/>
    <property type="project" value="UniProtKB-KW"/>
</dbReference>
<feature type="domain" description="CCHC-type" evidence="2">
    <location>
        <begin position="158"/>
        <end position="171"/>
    </location>
</feature>
<dbReference type="GO" id="GO:0003676">
    <property type="term" value="F:nucleic acid binding"/>
    <property type="evidence" value="ECO:0007669"/>
    <property type="project" value="InterPro"/>
</dbReference>